<dbReference type="Gene3D" id="3.40.630.30">
    <property type="match status" value="1"/>
</dbReference>
<dbReference type="InterPro" id="IPR016181">
    <property type="entry name" value="Acyl_CoA_acyltransferase"/>
</dbReference>
<dbReference type="SUPFAM" id="SSF55729">
    <property type="entry name" value="Acyl-CoA N-acyltransferases (Nat)"/>
    <property type="match status" value="1"/>
</dbReference>
<protein>
    <recommendedName>
        <fullName evidence="3">N-acetyltransferase domain-containing protein</fullName>
    </recommendedName>
</protein>
<evidence type="ECO:0000313" key="2">
    <source>
        <dbReference type="Proteomes" id="UP000220251"/>
    </source>
</evidence>
<dbReference type="AlphaFoldDB" id="A0A0H5DNA2"/>
<name>A0A0H5DNA2_9BACT</name>
<reference evidence="2" key="1">
    <citation type="submission" date="2015-06" db="EMBL/GenBank/DDBJ databases">
        <authorList>
            <person name="Bertelli C."/>
        </authorList>
    </citation>
    <scope>NUCLEOTIDE SEQUENCE [LARGE SCALE GENOMIC DNA]</scope>
    <source>
        <strain evidence="2">CRIB-30</strain>
    </source>
</reference>
<dbReference type="RefSeq" id="WP_098037622.1">
    <property type="nucleotide sequence ID" value="NZ_CWGJ01000006.1"/>
</dbReference>
<evidence type="ECO:0000313" key="1">
    <source>
        <dbReference type="EMBL" id="CRX37766.1"/>
    </source>
</evidence>
<dbReference type="Proteomes" id="UP000220251">
    <property type="component" value="Unassembled WGS sequence"/>
</dbReference>
<organism evidence="1 2">
    <name type="scientific">Estrella lausannensis</name>
    <dbReference type="NCBI Taxonomy" id="483423"/>
    <lineage>
        <taxon>Bacteria</taxon>
        <taxon>Pseudomonadati</taxon>
        <taxon>Chlamydiota</taxon>
        <taxon>Chlamydiia</taxon>
        <taxon>Parachlamydiales</taxon>
        <taxon>Candidatus Criblamydiaceae</taxon>
        <taxon>Estrella</taxon>
    </lineage>
</organism>
<keyword evidence="2" id="KW-1185">Reference proteome</keyword>
<evidence type="ECO:0008006" key="3">
    <source>
        <dbReference type="Google" id="ProtNLM"/>
    </source>
</evidence>
<accession>A0A0H5DNA2</accession>
<gene>
    <name evidence="1" type="ORF">ELAC_0405</name>
</gene>
<sequence>MINIEEVDLKALKHPLLSAVRTHLPAELTSFCEPGKDRKEKKAPLPLLAVAIDHGQLAGFAFALYYRQLHLADLSLVYVSDQKPFGEVAELLLSFLEARLYAEGCLVIEHHYAKEEGSPDLGLETELYRRGWGHKTLIHTRYYFDCYAFKPKWFTTHHPLPDGFSLKPWKTIDASEKLKIRLLQEQFTFHPFISPLEDESHIQEINSLALLHGDEVIGWMVTHTHPDDPQLIRYSSLYVKPEFLAKGVAAPLLQESILRQQRSPLRWSFFQVTWSFTDQRWIRFIDKRLKGQTSRIVHYARLSKGLR</sequence>
<dbReference type="OrthoDB" id="21492at2"/>
<proteinExistence type="predicted"/>
<dbReference type="EMBL" id="CWGJ01000006">
    <property type="protein sequence ID" value="CRX37766.1"/>
    <property type="molecule type" value="Genomic_DNA"/>
</dbReference>